<dbReference type="InterPro" id="IPR050900">
    <property type="entry name" value="Transposase_IS3/IS150/IS904"/>
</dbReference>
<dbReference type="PROSITE" id="PS50994">
    <property type="entry name" value="INTEGRASE"/>
    <property type="match status" value="1"/>
</dbReference>
<dbReference type="Pfam" id="PF00665">
    <property type="entry name" value="rve"/>
    <property type="match status" value="1"/>
</dbReference>
<evidence type="ECO:0000256" key="1">
    <source>
        <dbReference type="ARBA" id="ARBA00002286"/>
    </source>
</evidence>
<dbReference type="InterPro" id="IPR012337">
    <property type="entry name" value="RNaseH-like_sf"/>
</dbReference>
<comment type="function">
    <text evidence="1">Involved in the transposition of the insertion sequence.</text>
</comment>
<dbReference type="InterPro" id="IPR048020">
    <property type="entry name" value="Transpos_IS3"/>
</dbReference>
<evidence type="ECO:0000313" key="4">
    <source>
        <dbReference type="EMBL" id="MBC2373822.1"/>
    </source>
</evidence>
<dbReference type="PANTHER" id="PTHR46889">
    <property type="entry name" value="TRANSPOSASE INSF FOR INSERTION SEQUENCE IS3B-RELATED"/>
    <property type="match status" value="1"/>
</dbReference>
<dbReference type="GO" id="GO:0015074">
    <property type="term" value="P:DNA integration"/>
    <property type="evidence" value="ECO:0007669"/>
    <property type="project" value="InterPro"/>
</dbReference>
<organism evidence="4 5">
    <name type="scientific">Listeria booriae</name>
    <dbReference type="NCBI Taxonomy" id="1552123"/>
    <lineage>
        <taxon>Bacteria</taxon>
        <taxon>Bacillati</taxon>
        <taxon>Bacillota</taxon>
        <taxon>Bacilli</taxon>
        <taxon>Bacillales</taxon>
        <taxon>Listeriaceae</taxon>
        <taxon>Listeria</taxon>
    </lineage>
</organism>
<dbReference type="InterPro" id="IPR001584">
    <property type="entry name" value="Integrase_cat-core"/>
</dbReference>
<dbReference type="Proteomes" id="UP000546244">
    <property type="component" value="Unassembled WGS sequence"/>
</dbReference>
<evidence type="ECO:0000259" key="3">
    <source>
        <dbReference type="PROSITE" id="PS50994"/>
    </source>
</evidence>
<feature type="non-terminal residue" evidence="4">
    <location>
        <position position="1"/>
    </location>
</feature>
<protein>
    <submittedName>
        <fullName evidence="4">IS3 family transposase</fullName>
    </submittedName>
</protein>
<proteinExistence type="predicted"/>
<dbReference type="SUPFAM" id="SSF53098">
    <property type="entry name" value="Ribonuclease H-like"/>
    <property type="match status" value="1"/>
</dbReference>
<keyword evidence="2" id="KW-0175">Coiled coil</keyword>
<dbReference type="PANTHER" id="PTHR46889:SF4">
    <property type="entry name" value="TRANSPOSASE INSO FOR INSERTION SEQUENCE ELEMENT IS911B-RELATED"/>
    <property type="match status" value="1"/>
</dbReference>
<reference evidence="4 5" key="1">
    <citation type="submission" date="2020-03" db="EMBL/GenBank/DDBJ databases">
        <title>Soil Listeria distribution.</title>
        <authorList>
            <person name="Liao J."/>
            <person name="Wiedmann M."/>
        </authorList>
    </citation>
    <scope>NUCLEOTIDE SEQUENCE [LARGE SCALE GENOMIC DNA]</scope>
    <source>
        <strain evidence="4 5">FSL L7-1850</strain>
    </source>
</reference>
<dbReference type="Pfam" id="PF13333">
    <property type="entry name" value="rve_2"/>
    <property type="match status" value="1"/>
</dbReference>
<dbReference type="InterPro" id="IPR025948">
    <property type="entry name" value="HTH-like_dom"/>
</dbReference>
<gene>
    <name evidence="4" type="ORF">HBP98_17590</name>
</gene>
<dbReference type="InterPro" id="IPR036397">
    <property type="entry name" value="RNaseH_sf"/>
</dbReference>
<feature type="domain" description="Integrase catalytic" evidence="3">
    <location>
        <begin position="147"/>
        <end position="309"/>
    </location>
</feature>
<dbReference type="EMBL" id="JAARMV010000019">
    <property type="protein sequence ID" value="MBC2373822.1"/>
    <property type="molecule type" value="Genomic_DNA"/>
</dbReference>
<dbReference type="Gene3D" id="3.30.420.10">
    <property type="entry name" value="Ribonuclease H-like superfamily/Ribonuclease H"/>
    <property type="match status" value="1"/>
</dbReference>
<evidence type="ECO:0000256" key="2">
    <source>
        <dbReference type="SAM" id="Coils"/>
    </source>
</evidence>
<dbReference type="NCBIfam" id="NF033516">
    <property type="entry name" value="transpos_IS3"/>
    <property type="match status" value="1"/>
</dbReference>
<accession>A0A7X1A9L5</accession>
<evidence type="ECO:0000313" key="5">
    <source>
        <dbReference type="Proteomes" id="UP000546244"/>
    </source>
</evidence>
<sequence>FKGVEEAAFRGRTKNERIARIIHSLRGHFRLKDILETLRFPKATYMYWQKRLDRTTSTQRMEEEIQAIRKKHQHYGYRRMTQELKRRGYQVNKKKVQRLMQKLQLQVKAFTKKSRKYNSYKGTVGKVAKNLIHRRFNTSVAHQKITTDTTEFKYYETDDAGILRQKKLYLDPFMDMYNSEILSYSLSTQPNGKTVMAGLKEAISQTNDCLYRRTFHSDQGWAYQMNTYVQTLKDNRIFQSMSRKGTCLDNSPMENFFSILKQELYYGKVYRSQNELKRAIENYIYYYNNHRIKEKLNWKSPVEFRQFSQKTA</sequence>
<dbReference type="Pfam" id="PF13276">
    <property type="entry name" value="HTH_21"/>
    <property type="match status" value="1"/>
</dbReference>
<dbReference type="AlphaFoldDB" id="A0A7X1A9L5"/>
<name>A0A7X1A9L5_9LIST</name>
<feature type="coiled-coil region" evidence="2">
    <location>
        <begin position="86"/>
        <end position="113"/>
    </location>
</feature>
<dbReference type="GO" id="GO:0003676">
    <property type="term" value="F:nucleic acid binding"/>
    <property type="evidence" value="ECO:0007669"/>
    <property type="project" value="InterPro"/>
</dbReference>
<comment type="caution">
    <text evidence="4">The sequence shown here is derived from an EMBL/GenBank/DDBJ whole genome shotgun (WGS) entry which is preliminary data.</text>
</comment>